<keyword evidence="2" id="KW-0548">Nucleotidyltransferase</keyword>
<gene>
    <name evidence="4" type="ordered locus">Shel_12390</name>
</gene>
<dbReference type="InterPro" id="IPR010982">
    <property type="entry name" value="Lambda_DNA-bd_dom_sf"/>
</dbReference>
<dbReference type="InterPro" id="IPR034683">
    <property type="entry name" value="IspD/TarI"/>
</dbReference>
<dbReference type="RefSeq" id="WP_012798370.1">
    <property type="nucleotide sequence ID" value="NC_013165.1"/>
</dbReference>
<dbReference type="InterPro" id="IPR050088">
    <property type="entry name" value="IspD/TarI_cytidylyltransf_bact"/>
</dbReference>
<dbReference type="GO" id="GO:0003677">
    <property type="term" value="F:DNA binding"/>
    <property type="evidence" value="ECO:0007669"/>
    <property type="project" value="InterPro"/>
</dbReference>
<dbReference type="Pfam" id="PF01381">
    <property type="entry name" value="HTH_3"/>
    <property type="match status" value="1"/>
</dbReference>
<name>C7N5T2_SLAHD</name>
<dbReference type="InterPro" id="IPR029044">
    <property type="entry name" value="Nucleotide-diphossugar_trans"/>
</dbReference>
<dbReference type="CDD" id="cd00093">
    <property type="entry name" value="HTH_XRE"/>
    <property type="match status" value="1"/>
</dbReference>
<dbReference type="GO" id="GO:0050518">
    <property type="term" value="F:2-C-methyl-D-erythritol 4-phosphate cytidylyltransferase activity"/>
    <property type="evidence" value="ECO:0007669"/>
    <property type="project" value="TreeGrafter"/>
</dbReference>
<proteinExistence type="predicted"/>
<dbReference type="Gene3D" id="3.90.550.10">
    <property type="entry name" value="Spore Coat Polysaccharide Biosynthesis Protein SpsA, Chain A"/>
    <property type="match status" value="1"/>
</dbReference>
<dbReference type="PROSITE" id="PS50943">
    <property type="entry name" value="HTH_CROC1"/>
    <property type="match status" value="1"/>
</dbReference>
<dbReference type="Proteomes" id="UP000002026">
    <property type="component" value="Chromosome"/>
</dbReference>
<dbReference type="eggNOG" id="COG1211">
    <property type="taxonomic scope" value="Bacteria"/>
</dbReference>
<evidence type="ECO:0000313" key="5">
    <source>
        <dbReference type="Proteomes" id="UP000002026"/>
    </source>
</evidence>
<dbReference type="AlphaFoldDB" id="C7N5T2"/>
<evidence type="ECO:0000313" key="4">
    <source>
        <dbReference type="EMBL" id="ACV22267.1"/>
    </source>
</evidence>
<dbReference type="STRING" id="471855.Shel_12390"/>
<accession>C7N5T2</accession>
<keyword evidence="1" id="KW-0808">Transferase</keyword>
<keyword evidence="5" id="KW-1185">Reference proteome</keyword>
<dbReference type="SUPFAM" id="SSF47413">
    <property type="entry name" value="lambda repressor-like DNA-binding domains"/>
    <property type="match status" value="1"/>
</dbReference>
<dbReference type="Gene3D" id="1.10.260.40">
    <property type="entry name" value="lambda repressor-like DNA-binding domains"/>
    <property type="match status" value="1"/>
</dbReference>
<protein>
    <submittedName>
        <fullName evidence="4">4-diphosphocytidyl-2-methyl-D-erythritol synthase</fullName>
    </submittedName>
</protein>
<evidence type="ECO:0000256" key="1">
    <source>
        <dbReference type="ARBA" id="ARBA00022679"/>
    </source>
</evidence>
<dbReference type="HOGENOM" id="CLU_061281_2_3_11"/>
<dbReference type="KEGG" id="shi:Shel_12390"/>
<sequence>MTIATNIKLRRLELGLTQDQLARAIGYRSRSAVAKIESDATDLPVSKLLLLAQALDTTPERLLEGAGEFSYSDAGSESRATRVDHGQPRVAAVILAGGRSSRNMRNVPNQFISILGRPVVDYCMEAYQSHPMVDEIYVVCLEGFEDIMNAYARRRKVTKLVKILPAGKTGVLSARKGYQALCDKGYRPSDIVVFQESTRPFVTEEMITGLIQATREKGSVITGEVRSDNVQFFQDDNGGLKYLDRNKIIDLQSPDAHKISVVRDVFKRADNEGHELVESNIGMLMYNLGFTLNFREGARNNIKILREEDVAVATALLKQQG</sequence>
<organism evidence="4 5">
    <name type="scientific">Slackia heliotrinireducens (strain ATCC 29202 / DSM 20476 / NCTC 11029 / RHS 1)</name>
    <name type="common">Peptococcus heliotrinreducens</name>
    <dbReference type="NCBI Taxonomy" id="471855"/>
    <lineage>
        <taxon>Bacteria</taxon>
        <taxon>Bacillati</taxon>
        <taxon>Actinomycetota</taxon>
        <taxon>Coriobacteriia</taxon>
        <taxon>Eggerthellales</taxon>
        <taxon>Eggerthellaceae</taxon>
        <taxon>Slackia</taxon>
    </lineage>
</organism>
<evidence type="ECO:0000259" key="3">
    <source>
        <dbReference type="PROSITE" id="PS50943"/>
    </source>
</evidence>
<evidence type="ECO:0000256" key="2">
    <source>
        <dbReference type="ARBA" id="ARBA00022695"/>
    </source>
</evidence>
<dbReference type="PANTHER" id="PTHR32125:SF4">
    <property type="entry name" value="2-C-METHYL-D-ERYTHRITOL 4-PHOSPHATE CYTIDYLYLTRANSFERASE, CHLOROPLASTIC"/>
    <property type="match status" value="1"/>
</dbReference>
<dbReference type="InterPro" id="IPR001387">
    <property type="entry name" value="Cro/C1-type_HTH"/>
</dbReference>
<dbReference type="SUPFAM" id="SSF53448">
    <property type="entry name" value="Nucleotide-diphospho-sugar transferases"/>
    <property type="match status" value="1"/>
</dbReference>
<dbReference type="eggNOG" id="COG1396">
    <property type="taxonomic scope" value="Bacteria"/>
</dbReference>
<dbReference type="SMART" id="SM00530">
    <property type="entry name" value="HTH_XRE"/>
    <property type="match status" value="1"/>
</dbReference>
<dbReference type="Pfam" id="PF01128">
    <property type="entry name" value="IspD"/>
    <property type="match status" value="1"/>
</dbReference>
<reference evidence="4 5" key="1">
    <citation type="journal article" date="2009" name="Stand. Genomic Sci.">
        <title>Complete genome sequence of Slackia heliotrinireducens type strain (RHS 1).</title>
        <authorList>
            <person name="Pukall R."/>
            <person name="Lapidus A."/>
            <person name="Nolan M."/>
            <person name="Copeland A."/>
            <person name="Glavina Del Rio T."/>
            <person name="Lucas S."/>
            <person name="Chen F."/>
            <person name="Tice H."/>
            <person name="Cheng J.F."/>
            <person name="Chertkov O."/>
            <person name="Bruce D."/>
            <person name="Goodwin L."/>
            <person name="Kuske C."/>
            <person name="Brettin T."/>
            <person name="Detter J.C."/>
            <person name="Han C."/>
            <person name="Pitluck S."/>
            <person name="Pati A."/>
            <person name="Mavrommatis K."/>
            <person name="Ivanova N."/>
            <person name="Ovchinnikova G."/>
            <person name="Chen A."/>
            <person name="Palaniappan K."/>
            <person name="Schneider S."/>
            <person name="Rohde M."/>
            <person name="Chain P."/>
            <person name="D'haeseleer P."/>
            <person name="Goker M."/>
            <person name="Bristow J."/>
            <person name="Eisen J.A."/>
            <person name="Markowitz V."/>
            <person name="Kyrpides N.C."/>
            <person name="Klenk H.P."/>
            <person name="Hugenholtz P."/>
        </authorList>
    </citation>
    <scope>NUCLEOTIDE SEQUENCE [LARGE SCALE GENOMIC DNA]</scope>
    <source>
        <strain evidence="5">ATCC 29202 / DSM 20476 / NCTC 11029 / RHS 1</strain>
    </source>
</reference>
<dbReference type="EMBL" id="CP001684">
    <property type="protein sequence ID" value="ACV22267.1"/>
    <property type="molecule type" value="Genomic_DNA"/>
</dbReference>
<feature type="domain" description="HTH cro/C1-type" evidence="3">
    <location>
        <begin position="7"/>
        <end position="62"/>
    </location>
</feature>
<dbReference type="PANTHER" id="PTHR32125">
    <property type="entry name" value="2-C-METHYL-D-ERYTHRITOL 4-PHOSPHATE CYTIDYLYLTRANSFERASE, CHLOROPLASTIC"/>
    <property type="match status" value="1"/>
</dbReference>